<reference evidence="7 8" key="1">
    <citation type="journal article" date="2017" name="Front. Microbiol.">
        <title>Labilibaculum manganireducens gen. nov., sp. nov. and Labilibaculum filiforme sp. nov., Novel Bacteroidetes Isolated from Subsurface Sediments of the Baltic Sea.</title>
        <authorList>
            <person name="Vandieken V."/>
            <person name="Marshall I.P."/>
            <person name="Niemann H."/>
            <person name="Engelen B."/>
            <person name="Cypionka H."/>
        </authorList>
    </citation>
    <scope>NUCLEOTIDE SEQUENCE [LARGE SCALE GENOMIC DNA]</scope>
    <source>
        <strain evidence="7 8">59.16B</strain>
    </source>
</reference>
<dbReference type="Proteomes" id="UP000233535">
    <property type="component" value="Unassembled WGS sequence"/>
</dbReference>
<proteinExistence type="inferred from homology"/>
<protein>
    <submittedName>
        <fullName evidence="7">DNA mismatch repair protein</fullName>
    </submittedName>
</protein>
<dbReference type="CDD" id="cd14948">
    <property type="entry name" value="BACON"/>
    <property type="match status" value="2"/>
</dbReference>
<dbReference type="GO" id="GO:0009986">
    <property type="term" value="C:cell surface"/>
    <property type="evidence" value="ECO:0007669"/>
    <property type="project" value="TreeGrafter"/>
</dbReference>
<dbReference type="Gene3D" id="3.20.20.80">
    <property type="entry name" value="Glycosidases"/>
    <property type="match status" value="1"/>
</dbReference>
<dbReference type="InterPro" id="IPR013783">
    <property type="entry name" value="Ig-like_fold"/>
</dbReference>
<dbReference type="InterPro" id="IPR024361">
    <property type="entry name" value="BACON"/>
</dbReference>
<gene>
    <name evidence="7" type="ORF">BZG02_08540</name>
</gene>
<evidence type="ECO:0000256" key="2">
    <source>
        <dbReference type="ARBA" id="ARBA00022801"/>
    </source>
</evidence>
<dbReference type="PANTHER" id="PTHR31297">
    <property type="entry name" value="GLUCAN ENDO-1,6-BETA-GLUCOSIDASE B"/>
    <property type="match status" value="1"/>
</dbReference>
<dbReference type="RefSeq" id="WP_101261011.1">
    <property type="nucleotide sequence ID" value="NZ_MVDD01000005.1"/>
</dbReference>
<keyword evidence="1" id="KW-0732">Signal</keyword>
<dbReference type="InterPro" id="IPR050386">
    <property type="entry name" value="Glycosyl_hydrolase_5"/>
</dbReference>
<evidence type="ECO:0000259" key="6">
    <source>
        <dbReference type="Pfam" id="PF19190"/>
    </source>
</evidence>
<dbReference type="EMBL" id="MVDD01000005">
    <property type="protein sequence ID" value="PKQ63419.1"/>
    <property type="molecule type" value="Genomic_DNA"/>
</dbReference>
<organism evidence="7 8">
    <name type="scientific">Labilibaculum filiforme</name>
    <dbReference type="NCBI Taxonomy" id="1940526"/>
    <lineage>
        <taxon>Bacteria</taxon>
        <taxon>Pseudomonadati</taxon>
        <taxon>Bacteroidota</taxon>
        <taxon>Bacteroidia</taxon>
        <taxon>Marinilabiliales</taxon>
        <taxon>Marinifilaceae</taxon>
        <taxon>Labilibaculum</taxon>
    </lineage>
</organism>
<evidence type="ECO:0000256" key="3">
    <source>
        <dbReference type="ARBA" id="ARBA00023295"/>
    </source>
</evidence>
<dbReference type="PANTHER" id="PTHR31297:SF17">
    <property type="entry name" value="ENDOGLUCANASE"/>
    <property type="match status" value="1"/>
</dbReference>
<keyword evidence="2 4" id="KW-0378">Hydrolase</keyword>
<dbReference type="OrthoDB" id="9800955at2"/>
<dbReference type="Pfam" id="PF19190">
    <property type="entry name" value="BACON_2"/>
    <property type="match status" value="1"/>
</dbReference>
<evidence type="ECO:0000256" key="1">
    <source>
        <dbReference type="ARBA" id="ARBA00022729"/>
    </source>
</evidence>
<dbReference type="SUPFAM" id="SSF51445">
    <property type="entry name" value="(Trans)glycosidases"/>
    <property type="match status" value="1"/>
</dbReference>
<keyword evidence="8" id="KW-1185">Reference proteome</keyword>
<evidence type="ECO:0000313" key="7">
    <source>
        <dbReference type="EMBL" id="PKQ63419.1"/>
    </source>
</evidence>
<dbReference type="PROSITE" id="PS51257">
    <property type="entry name" value="PROKAR_LIPOPROTEIN"/>
    <property type="match status" value="1"/>
</dbReference>
<dbReference type="GO" id="GO:0009251">
    <property type="term" value="P:glucan catabolic process"/>
    <property type="evidence" value="ECO:0007669"/>
    <property type="project" value="TreeGrafter"/>
</dbReference>
<dbReference type="InterPro" id="IPR017853">
    <property type="entry name" value="GH"/>
</dbReference>
<dbReference type="Gene3D" id="2.60.40.10">
    <property type="entry name" value="Immunoglobulins"/>
    <property type="match status" value="2"/>
</dbReference>
<name>A0A2N3HZB8_9BACT</name>
<sequence>MKLHHMLLSILIGLMVFGGCSKDETSVDPELVVSVDKLDITKAGETKTIHVKSNVDWTIESSESWCKVTPEFGGAATNPVQVAVEANADTDERSATLTVKADNLIKEIQVVQAPDYALLLKQSVFSLTADNQELSIGFQTSGTVEIAIDGDWITKKEAKSIVDGSQTFIISANESFIAREGSIKFTLDDITEIATINQNGIDVNIPADKTGVESDAVTLAGKMIAGWNIGNSLEVTGGETGWGNPVVSKQLIDGVKAAGFNAIRIPCAWDSYITDRETYRVSDAWFVRVKEVVDYCYENEMYAILNIHWDGGWLENNPTYDKQDEINKEQYALWQQIAVYFREYDEHLLFAGTNEVHADYGTPSTENIIVQQSFNQKFVDAVRSTGGKNAYRNLVVQTYNTNIAHGVNFHEMPTDEVADRLMLEVHYYDPWDFCGQEESGFKTQWGAGYTDVSSYGQEDYLNEQFGAMKTKYADKGIPVILGEYGAMLRADLTGDALTTHIESRNNYLKIVTSAAKANGMIPFIWDNGGTGNNSFGLFDRSTGNEVHSDAIDAIIEGAGN</sequence>
<feature type="domain" description="BACON" evidence="6">
    <location>
        <begin position="32"/>
        <end position="112"/>
    </location>
</feature>
<comment type="caution">
    <text evidence="7">The sequence shown here is derived from an EMBL/GenBank/DDBJ whole genome shotgun (WGS) entry which is preliminary data.</text>
</comment>
<dbReference type="GO" id="GO:0008422">
    <property type="term" value="F:beta-glucosidase activity"/>
    <property type="evidence" value="ECO:0007669"/>
    <property type="project" value="TreeGrafter"/>
</dbReference>
<dbReference type="Pfam" id="PF00150">
    <property type="entry name" value="Cellulase"/>
    <property type="match status" value="1"/>
</dbReference>
<dbReference type="AlphaFoldDB" id="A0A2N3HZB8"/>
<evidence type="ECO:0000259" key="5">
    <source>
        <dbReference type="Pfam" id="PF00150"/>
    </source>
</evidence>
<dbReference type="GO" id="GO:0005576">
    <property type="term" value="C:extracellular region"/>
    <property type="evidence" value="ECO:0007669"/>
    <property type="project" value="TreeGrafter"/>
</dbReference>
<feature type="domain" description="Glycoside hydrolase family 5" evidence="5">
    <location>
        <begin position="230"/>
        <end position="529"/>
    </location>
</feature>
<dbReference type="InterPro" id="IPR001547">
    <property type="entry name" value="Glyco_hydro_5"/>
</dbReference>
<evidence type="ECO:0000256" key="4">
    <source>
        <dbReference type="RuleBase" id="RU361153"/>
    </source>
</evidence>
<accession>A0A2N3HZB8</accession>
<keyword evidence="3 4" id="KW-0326">Glycosidase</keyword>
<evidence type="ECO:0000313" key="8">
    <source>
        <dbReference type="Proteomes" id="UP000233535"/>
    </source>
</evidence>
<comment type="similarity">
    <text evidence="4">Belongs to the glycosyl hydrolase 5 (cellulase A) family.</text>
</comment>